<evidence type="ECO:0000313" key="1">
    <source>
        <dbReference type="EMBL" id="TFK60534.1"/>
    </source>
</evidence>
<proteinExistence type="predicted"/>
<dbReference type="EMBL" id="ML208763">
    <property type="protein sequence ID" value="TFK60534.1"/>
    <property type="molecule type" value="Genomic_DNA"/>
</dbReference>
<gene>
    <name evidence="1" type="ORF">BDN72DRAFT_904882</name>
</gene>
<organism evidence="1 2">
    <name type="scientific">Pluteus cervinus</name>
    <dbReference type="NCBI Taxonomy" id="181527"/>
    <lineage>
        <taxon>Eukaryota</taxon>
        <taxon>Fungi</taxon>
        <taxon>Dikarya</taxon>
        <taxon>Basidiomycota</taxon>
        <taxon>Agaricomycotina</taxon>
        <taxon>Agaricomycetes</taxon>
        <taxon>Agaricomycetidae</taxon>
        <taxon>Agaricales</taxon>
        <taxon>Pluteineae</taxon>
        <taxon>Pluteaceae</taxon>
        <taxon>Pluteus</taxon>
    </lineage>
</organism>
<reference evidence="1 2" key="1">
    <citation type="journal article" date="2019" name="Nat. Ecol. Evol.">
        <title>Megaphylogeny resolves global patterns of mushroom evolution.</title>
        <authorList>
            <person name="Varga T."/>
            <person name="Krizsan K."/>
            <person name="Foldi C."/>
            <person name="Dima B."/>
            <person name="Sanchez-Garcia M."/>
            <person name="Sanchez-Ramirez S."/>
            <person name="Szollosi G.J."/>
            <person name="Szarkandi J.G."/>
            <person name="Papp V."/>
            <person name="Albert L."/>
            <person name="Andreopoulos W."/>
            <person name="Angelini C."/>
            <person name="Antonin V."/>
            <person name="Barry K.W."/>
            <person name="Bougher N.L."/>
            <person name="Buchanan P."/>
            <person name="Buyck B."/>
            <person name="Bense V."/>
            <person name="Catcheside P."/>
            <person name="Chovatia M."/>
            <person name="Cooper J."/>
            <person name="Damon W."/>
            <person name="Desjardin D."/>
            <person name="Finy P."/>
            <person name="Geml J."/>
            <person name="Haridas S."/>
            <person name="Hughes K."/>
            <person name="Justo A."/>
            <person name="Karasinski D."/>
            <person name="Kautmanova I."/>
            <person name="Kiss B."/>
            <person name="Kocsube S."/>
            <person name="Kotiranta H."/>
            <person name="LaButti K.M."/>
            <person name="Lechner B.E."/>
            <person name="Liimatainen K."/>
            <person name="Lipzen A."/>
            <person name="Lukacs Z."/>
            <person name="Mihaltcheva S."/>
            <person name="Morgado L.N."/>
            <person name="Niskanen T."/>
            <person name="Noordeloos M.E."/>
            <person name="Ohm R.A."/>
            <person name="Ortiz-Santana B."/>
            <person name="Ovrebo C."/>
            <person name="Racz N."/>
            <person name="Riley R."/>
            <person name="Savchenko A."/>
            <person name="Shiryaev A."/>
            <person name="Soop K."/>
            <person name="Spirin V."/>
            <person name="Szebenyi C."/>
            <person name="Tomsovsky M."/>
            <person name="Tulloss R.E."/>
            <person name="Uehling J."/>
            <person name="Grigoriev I.V."/>
            <person name="Vagvolgyi C."/>
            <person name="Papp T."/>
            <person name="Martin F.M."/>
            <person name="Miettinen O."/>
            <person name="Hibbett D.S."/>
            <person name="Nagy L.G."/>
        </authorList>
    </citation>
    <scope>NUCLEOTIDE SEQUENCE [LARGE SCALE GENOMIC DNA]</scope>
    <source>
        <strain evidence="1 2">NL-1719</strain>
    </source>
</reference>
<protein>
    <submittedName>
        <fullName evidence="1">Uncharacterized protein</fullName>
    </submittedName>
</protein>
<keyword evidence="2" id="KW-1185">Reference proteome</keyword>
<evidence type="ECO:0000313" key="2">
    <source>
        <dbReference type="Proteomes" id="UP000308600"/>
    </source>
</evidence>
<sequence length="144" mass="15639">MDIRYRTPSPVSSNANSGTQATPATRPSTPAHSSPDNASADICESPPSEVNRWPTAEGGPFVLREAYSPEPSKNDSIITRIGLAGHELLLMAENDTYITLFNLSEELKKEVAYLKAENAGLRFGFERLAQTCSHRCEATCVLLA</sequence>
<name>A0ACD3A4F4_9AGAR</name>
<accession>A0ACD3A4F4</accession>
<dbReference type="Proteomes" id="UP000308600">
    <property type="component" value="Unassembled WGS sequence"/>
</dbReference>